<feature type="domain" description="Type I restriction modification DNA specificity" evidence="4">
    <location>
        <begin position="212"/>
        <end position="376"/>
    </location>
</feature>
<dbReference type="Proteomes" id="UP001254848">
    <property type="component" value="Unassembled WGS sequence"/>
</dbReference>
<evidence type="ECO:0000313" key="5">
    <source>
        <dbReference type="EMBL" id="MDT8903593.1"/>
    </source>
</evidence>
<keyword evidence="2" id="KW-0680">Restriction system</keyword>
<feature type="domain" description="Type I restriction modification DNA specificity" evidence="4">
    <location>
        <begin position="2"/>
        <end position="175"/>
    </location>
</feature>
<dbReference type="EMBL" id="JAUOZS010000001">
    <property type="protein sequence ID" value="MDT8903593.1"/>
    <property type="molecule type" value="Genomic_DNA"/>
</dbReference>
<dbReference type="PANTHER" id="PTHR30408">
    <property type="entry name" value="TYPE-1 RESTRICTION ENZYME ECOKI SPECIFICITY PROTEIN"/>
    <property type="match status" value="1"/>
</dbReference>
<organism evidence="5 6">
    <name type="scientific">Anaeroselena agilis</name>
    <dbReference type="NCBI Taxonomy" id="3063788"/>
    <lineage>
        <taxon>Bacteria</taxon>
        <taxon>Bacillati</taxon>
        <taxon>Bacillota</taxon>
        <taxon>Negativicutes</taxon>
        <taxon>Acetonemataceae</taxon>
        <taxon>Anaeroselena</taxon>
    </lineage>
</organism>
<sequence>MGEWKNASIGALCELLNGDRGQAYPSADELVKEGYPFINAGHLINGRVDFSKCDYITAKKLQSLRGVKLQNSDIIYCLRGTIGKNAIYEWPSTGTVASSLVVIRAQNIIPRFLFQLLNSSLEEKLRKASDNGTAQPNLSAESVAKYSFCVPIDEKEQTCIAEVLATVDEAMDKTRALIEKYTNIKAGMVQDLLGSGEEVPFERIINVCFDYRGRTPKKLGMDWGNGDIPALSANNVTMGKIDFSKPTNYGSAELYKRWMTNGDIHKGYILFTMEAPLGNVAKVEIEQRYILSQRTIAIDCNREYCINDYLYHYLMSAKFQRYIALYASGTTAKGIQRKQLYKLIVTLPKSIEKQQRIADMLTAADERIQTERDYLTKLQDIKRGLMQDLLDPNGVSVDVLM</sequence>
<keyword evidence="3" id="KW-0238">DNA-binding</keyword>
<evidence type="ECO:0000256" key="3">
    <source>
        <dbReference type="ARBA" id="ARBA00023125"/>
    </source>
</evidence>
<gene>
    <name evidence="5" type="ORF">Q4T40_20395</name>
</gene>
<comment type="similarity">
    <text evidence="1">Belongs to the type-I restriction system S methylase family.</text>
</comment>
<dbReference type="Gene3D" id="1.10.287.1120">
    <property type="entry name" value="Bipartite methylase S protein"/>
    <property type="match status" value="1"/>
</dbReference>
<evidence type="ECO:0000256" key="2">
    <source>
        <dbReference type="ARBA" id="ARBA00022747"/>
    </source>
</evidence>
<dbReference type="GO" id="GO:0016787">
    <property type="term" value="F:hydrolase activity"/>
    <property type="evidence" value="ECO:0007669"/>
    <property type="project" value="UniProtKB-KW"/>
</dbReference>
<keyword evidence="5" id="KW-0540">Nuclease</keyword>
<keyword evidence="6" id="KW-1185">Reference proteome</keyword>
<dbReference type="InterPro" id="IPR052021">
    <property type="entry name" value="Type-I_RS_S_subunit"/>
</dbReference>
<dbReference type="RefSeq" id="WP_413782046.1">
    <property type="nucleotide sequence ID" value="NZ_JAUOZS010000001.1"/>
</dbReference>
<dbReference type="EC" id="3.1.21.-" evidence="5"/>
<dbReference type="InterPro" id="IPR044946">
    <property type="entry name" value="Restrct_endonuc_typeI_TRD_sf"/>
</dbReference>
<protein>
    <submittedName>
        <fullName evidence="5">Restriction endonuclease subunit S</fullName>
        <ecNumber evidence="5">3.1.21.-</ecNumber>
    </submittedName>
</protein>
<name>A0ABU3P3J1_9FIRM</name>
<keyword evidence="5" id="KW-0378">Hydrolase</keyword>
<accession>A0ABU3P3J1</accession>
<dbReference type="SUPFAM" id="SSF116734">
    <property type="entry name" value="DNA methylase specificity domain"/>
    <property type="match status" value="2"/>
</dbReference>
<dbReference type="GO" id="GO:0004519">
    <property type="term" value="F:endonuclease activity"/>
    <property type="evidence" value="ECO:0007669"/>
    <property type="project" value="UniProtKB-KW"/>
</dbReference>
<evidence type="ECO:0000259" key="4">
    <source>
        <dbReference type="Pfam" id="PF01420"/>
    </source>
</evidence>
<evidence type="ECO:0000313" key="6">
    <source>
        <dbReference type="Proteomes" id="UP001254848"/>
    </source>
</evidence>
<dbReference type="PANTHER" id="PTHR30408:SF12">
    <property type="entry name" value="TYPE I RESTRICTION ENZYME MJAVIII SPECIFICITY SUBUNIT"/>
    <property type="match status" value="1"/>
</dbReference>
<dbReference type="Gene3D" id="3.90.220.20">
    <property type="entry name" value="DNA methylase specificity domains"/>
    <property type="match status" value="2"/>
</dbReference>
<proteinExistence type="inferred from homology"/>
<keyword evidence="5" id="KW-0255">Endonuclease</keyword>
<reference evidence="5 6" key="1">
    <citation type="submission" date="2023-07" db="EMBL/GenBank/DDBJ databases">
        <title>The novel representative of Negativicutes class, Anaeroselena agilis gen. nov. sp. nov.</title>
        <authorList>
            <person name="Prokofeva M.I."/>
            <person name="Elcheninov A.G."/>
            <person name="Klyukina A."/>
            <person name="Kublanov I.V."/>
            <person name="Frolov E.N."/>
            <person name="Podosokorskaya O.A."/>
        </authorList>
    </citation>
    <scope>NUCLEOTIDE SEQUENCE [LARGE SCALE GENOMIC DNA]</scope>
    <source>
        <strain evidence="5 6">4137-cl</strain>
    </source>
</reference>
<comment type="caution">
    <text evidence="5">The sequence shown here is derived from an EMBL/GenBank/DDBJ whole genome shotgun (WGS) entry which is preliminary data.</text>
</comment>
<dbReference type="Pfam" id="PF01420">
    <property type="entry name" value="Methylase_S"/>
    <property type="match status" value="2"/>
</dbReference>
<evidence type="ECO:0000256" key="1">
    <source>
        <dbReference type="ARBA" id="ARBA00010923"/>
    </source>
</evidence>
<dbReference type="InterPro" id="IPR000055">
    <property type="entry name" value="Restrct_endonuc_typeI_TRD"/>
</dbReference>